<evidence type="ECO:0000313" key="1">
    <source>
        <dbReference type="EMBL" id="CAH0368789.1"/>
    </source>
</evidence>
<comment type="caution">
    <text evidence="1">The sequence shown here is derived from an EMBL/GenBank/DDBJ whole genome shotgun (WGS) entry which is preliminary data.</text>
</comment>
<dbReference type="OrthoDB" id="45365at2759"/>
<gene>
    <name evidence="1" type="ORF">PECAL_2P18780</name>
</gene>
<organism evidence="1 2">
    <name type="scientific">Pelagomonas calceolata</name>
    <dbReference type="NCBI Taxonomy" id="35677"/>
    <lineage>
        <taxon>Eukaryota</taxon>
        <taxon>Sar</taxon>
        <taxon>Stramenopiles</taxon>
        <taxon>Ochrophyta</taxon>
        <taxon>Pelagophyceae</taxon>
        <taxon>Pelagomonadales</taxon>
        <taxon>Pelagomonadaceae</taxon>
        <taxon>Pelagomonas</taxon>
    </lineage>
</organism>
<dbReference type="Proteomes" id="UP000789595">
    <property type="component" value="Unassembled WGS sequence"/>
</dbReference>
<keyword evidence="2" id="KW-1185">Reference proteome</keyword>
<dbReference type="EMBL" id="CAKKNE010000002">
    <property type="protein sequence ID" value="CAH0368789.1"/>
    <property type="molecule type" value="Genomic_DNA"/>
</dbReference>
<feature type="non-terminal residue" evidence="1">
    <location>
        <position position="1"/>
    </location>
</feature>
<protein>
    <submittedName>
        <fullName evidence="1">Uncharacterized protein</fullName>
    </submittedName>
</protein>
<proteinExistence type="predicted"/>
<feature type="non-terminal residue" evidence="1">
    <location>
        <position position="180"/>
    </location>
</feature>
<reference evidence="1" key="1">
    <citation type="submission" date="2021-11" db="EMBL/GenBank/DDBJ databases">
        <authorList>
            <consortium name="Genoscope - CEA"/>
            <person name="William W."/>
        </authorList>
    </citation>
    <scope>NUCLEOTIDE SEQUENCE</scope>
</reference>
<sequence>LNRRVVLHAIDTTPARWRGDACSSPLDRARTAASSPRNDLVKNCRVRPTHWLISTQVVARVRVGAGVEEPCVVAEARDGLVQELRAPAQVPVQPVERHAGEPAPGHRPRAARVVLPAPRVGRRHGRVRRARCDRRHLAREPVGPVRVVVVPRRDDVAAERVPQLRRRALPLRADARAPRQ</sequence>
<accession>A0A8J2SIX0</accession>
<evidence type="ECO:0000313" key="2">
    <source>
        <dbReference type="Proteomes" id="UP000789595"/>
    </source>
</evidence>
<dbReference type="AlphaFoldDB" id="A0A8J2SIX0"/>
<name>A0A8J2SIX0_9STRA</name>